<keyword evidence="2" id="KW-1185">Reference proteome</keyword>
<organism evidence="1 2">
    <name type="scientific">Racocetra persica</name>
    <dbReference type="NCBI Taxonomy" id="160502"/>
    <lineage>
        <taxon>Eukaryota</taxon>
        <taxon>Fungi</taxon>
        <taxon>Fungi incertae sedis</taxon>
        <taxon>Mucoromycota</taxon>
        <taxon>Glomeromycotina</taxon>
        <taxon>Glomeromycetes</taxon>
        <taxon>Diversisporales</taxon>
        <taxon>Gigasporaceae</taxon>
        <taxon>Racocetra</taxon>
    </lineage>
</organism>
<accession>A0ACA9P359</accession>
<name>A0ACA9P359_9GLOM</name>
<sequence length="85" mass="9275">MANTQNYLTEVNLKLNEDSFQAQNQINNSHPINMGHFSMPSDPPPPFPGSSPPQFMSSQQPFPGSGPPQFMSSQQPFPGSGPPQF</sequence>
<gene>
    <name evidence="1" type="ORF">RPERSI_LOCUS9131</name>
</gene>
<evidence type="ECO:0000313" key="1">
    <source>
        <dbReference type="EMBL" id="CAG8681400.1"/>
    </source>
</evidence>
<dbReference type="Proteomes" id="UP000789920">
    <property type="component" value="Unassembled WGS sequence"/>
</dbReference>
<dbReference type="EMBL" id="CAJVQC010016990">
    <property type="protein sequence ID" value="CAG8681400.1"/>
    <property type="molecule type" value="Genomic_DNA"/>
</dbReference>
<feature type="non-terminal residue" evidence="1">
    <location>
        <position position="85"/>
    </location>
</feature>
<evidence type="ECO:0000313" key="2">
    <source>
        <dbReference type="Proteomes" id="UP000789920"/>
    </source>
</evidence>
<protein>
    <submittedName>
        <fullName evidence="1">5451_t:CDS:1</fullName>
    </submittedName>
</protein>
<proteinExistence type="predicted"/>
<comment type="caution">
    <text evidence="1">The sequence shown here is derived from an EMBL/GenBank/DDBJ whole genome shotgun (WGS) entry which is preliminary data.</text>
</comment>
<reference evidence="1" key="1">
    <citation type="submission" date="2021-06" db="EMBL/GenBank/DDBJ databases">
        <authorList>
            <person name="Kallberg Y."/>
            <person name="Tangrot J."/>
            <person name="Rosling A."/>
        </authorList>
    </citation>
    <scope>NUCLEOTIDE SEQUENCE</scope>
    <source>
        <strain evidence="1">MA461A</strain>
    </source>
</reference>